<dbReference type="AlphaFoldDB" id="A0A4Y2IJ95"/>
<evidence type="ECO:0000313" key="2">
    <source>
        <dbReference type="Proteomes" id="UP000499080"/>
    </source>
</evidence>
<gene>
    <name evidence="1" type="ORF">AVEN_24622_1</name>
</gene>
<dbReference type="EMBL" id="BGPR01002715">
    <property type="protein sequence ID" value="GBM77873.1"/>
    <property type="molecule type" value="Genomic_DNA"/>
</dbReference>
<dbReference type="Proteomes" id="UP000499080">
    <property type="component" value="Unassembled WGS sequence"/>
</dbReference>
<accession>A0A4Y2IJ95</accession>
<keyword evidence="2" id="KW-1185">Reference proteome</keyword>
<comment type="caution">
    <text evidence="1">The sequence shown here is derived from an EMBL/GenBank/DDBJ whole genome shotgun (WGS) entry which is preliminary data.</text>
</comment>
<name>A0A4Y2IJ95_ARAVE</name>
<evidence type="ECO:0000313" key="1">
    <source>
        <dbReference type="EMBL" id="GBM77873.1"/>
    </source>
</evidence>
<reference evidence="1 2" key="1">
    <citation type="journal article" date="2019" name="Sci. Rep.">
        <title>Orb-weaving spider Araneus ventricosus genome elucidates the spidroin gene catalogue.</title>
        <authorList>
            <person name="Kono N."/>
            <person name="Nakamura H."/>
            <person name="Ohtoshi R."/>
            <person name="Moran D.A.P."/>
            <person name="Shinohara A."/>
            <person name="Yoshida Y."/>
            <person name="Fujiwara M."/>
            <person name="Mori M."/>
            <person name="Tomita M."/>
            <person name="Arakawa K."/>
        </authorList>
    </citation>
    <scope>NUCLEOTIDE SEQUENCE [LARGE SCALE GENOMIC DNA]</scope>
</reference>
<organism evidence="1 2">
    <name type="scientific">Araneus ventricosus</name>
    <name type="common">Orbweaver spider</name>
    <name type="synonym">Epeira ventricosa</name>
    <dbReference type="NCBI Taxonomy" id="182803"/>
    <lineage>
        <taxon>Eukaryota</taxon>
        <taxon>Metazoa</taxon>
        <taxon>Ecdysozoa</taxon>
        <taxon>Arthropoda</taxon>
        <taxon>Chelicerata</taxon>
        <taxon>Arachnida</taxon>
        <taxon>Araneae</taxon>
        <taxon>Araneomorphae</taxon>
        <taxon>Entelegynae</taxon>
        <taxon>Araneoidea</taxon>
        <taxon>Araneidae</taxon>
        <taxon>Araneus</taxon>
    </lineage>
</organism>
<proteinExistence type="predicted"/>
<sequence>MTRTTPDLAPPLQTSAPHQREDVWLLCMILRATAPIHDGSLVESGFEPGTLRPEVETLTIRQSRPFHKPSSETNFKKIIFVKKASNCFTMPTWTSVHMPYVLWLMSLHVLQIAMMTIL</sequence>
<protein>
    <submittedName>
        <fullName evidence="1">Uncharacterized protein</fullName>
    </submittedName>
</protein>